<reference evidence="1" key="1">
    <citation type="submission" date="2021-11" db="EMBL/GenBank/DDBJ databases">
        <title>The complete genome of Massilia sp sp. G4R7.</title>
        <authorList>
            <person name="Liu L."/>
            <person name="Yue J."/>
            <person name="Yuan J."/>
            <person name="Yang F."/>
            <person name="Li L."/>
        </authorList>
    </citation>
    <scope>NUCLEOTIDE SEQUENCE</scope>
    <source>
        <strain evidence="1">G4R7</strain>
    </source>
</reference>
<protein>
    <recommendedName>
        <fullName evidence="3">Alpha/beta hydrolase family protein</fullName>
    </recommendedName>
</protein>
<dbReference type="Gene3D" id="3.40.50.1820">
    <property type="entry name" value="alpha/beta hydrolase"/>
    <property type="match status" value="1"/>
</dbReference>
<proteinExistence type="predicted"/>
<evidence type="ECO:0000313" key="2">
    <source>
        <dbReference type="Proteomes" id="UP001179361"/>
    </source>
</evidence>
<dbReference type="EMBL" id="JAJNOC010000002">
    <property type="protein sequence ID" value="MCD2516799.1"/>
    <property type="molecule type" value="Genomic_DNA"/>
</dbReference>
<organism evidence="1 2">
    <name type="scientific">Massilia phyllostachyos</name>
    <dbReference type="NCBI Taxonomy" id="2898585"/>
    <lineage>
        <taxon>Bacteria</taxon>
        <taxon>Pseudomonadati</taxon>
        <taxon>Pseudomonadota</taxon>
        <taxon>Betaproteobacteria</taxon>
        <taxon>Burkholderiales</taxon>
        <taxon>Oxalobacteraceae</taxon>
        <taxon>Telluria group</taxon>
        <taxon>Massilia</taxon>
    </lineage>
</organism>
<dbReference type="Proteomes" id="UP001179361">
    <property type="component" value="Unassembled WGS sequence"/>
</dbReference>
<comment type="caution">
    <text evidence="1">The sequence shown here is derived from an EMBL/GenBank/DDBJ whole genome shotgun (WGS) entry which is preliminary data.</text>
</comment>
<gene>
    <name evidence="1" type="ORF">LQ564_10810</name>
</gene>
<keyword evidence="2" id="KW-1185">Reference proteome</keyword>
<accession>A0ABS8Q4Y6</accession>
<dbReference type="InterPro" id="IPR029058">
    <property type="entry name" value="AB_hydrolase_fold"/>
</dbReference>
<sequence length="143" mass="15557">MTTRATTSSAGLVLAGIGLASWSYVRAKSRQAEREHPPQGKFVEVDGVRLHYLERGSGPVLVLLHGNGVYTEDFVTSGLLDRAAEHYGVIAFERPRGDNGATRGESDGNVRHCCRHTAGGRRESHACQIRARSTRRFGAGRGR</sequence>
<dbReference type="RefSeq" id="WP_231058088.1">
    <property type="nucleotide sequence ID" value="NZ_JAJNOC010000002.1"/>
</dbReference>
<name>A0ABS8Q4Y6_9BURK</name>
<dbReference type="SUPFAM" id="SSF53474">
    <property type="entry name" value="alpha/beta-Hydrolases"/>
    <property type="match status" value="1"/>
</dbReference>
<evidence type="ECO:0000313" key="1">
    <source>
        <dbReference type="EMBL" id="MCD2516799.1"/>
    </source>
</evidence>
<evidence type="ECO:0008006" key="3">
    <source>
        <dbReference type="Google" id="ProtNLM"/>
    </source>
</evidence>